<name>A0A433QU47_9FUNG</name>
<comment type="caution">
    <text evidence="5">The sequence shown here is derived from an EMBL/GenBank/DDBJ whole genome shotgun (WGS) entry which is preliminary data.</text>
</comment>
<dbReference type="EMBL" id="RBNJ01001317">
    <property type="protein sequence ID" value="RUS33276.1"/>
    <property type="molecule type" value="Genomic_DNA"/>
</dbReference>
<feature type="transmembrane region" description="Helical" evidence="4">
    <location>
        <begin position="1341"/>
        <end position="1359"/>
    </location>
</feature>
<feature type="transmembrane region" description="Helical" evidence="4">
    <location>
        <begin position="1314"/>
        <end position="1334"/>
    </location>
</feature>
<organism evidence="5 6">
    <name type="scientific">Jimgerdemannia flammicorona</name>
    <dbReference type="NCBI Taxonomy" id="994334"/>
    <lineage>
        <taxon>Eukaryota</taxon>
        <taxon>Fungi</taxon>
        <taxon>Fungi incertae sedis</taxon>
        <taxon>Mucoromycota</taxon>
        <taxon>Mucoromycotina</taxon>
        <taxon>Endogonomycetes</taxon>
        <taxon>Endogonales</taxon>
        <taxon>Endogonaceae</taxon>
        <taxon>Jimgerdemannia</taxon>
    </lineage>
</organism>
<keyword evidence="4" id="KW-0472">Membrane</keyword>
<dbReference type="GO" id="GO:0098703">
    <property type="term" value="P:calcium ion import across plasma membrane"/>
    <property type="evidence" value="ECO:0007669"/>
    <property type="project" value="TreeGrafter"/>
</dbReference>
<evidence type="ECO:0000313" key="5">
    <source>
        <dbReference type="EMBL" id="RUS33276.1"/>
    </source>
</evidence>
<dbReference type="GO" id="GO:0005886">
    <property type="term" value="C:plasma membrane"/>
    <property type="evidence" value="ECO:0007669"/>
    <property type="project" value="TreeGrafter"/>
</dbReference>
<feature type="transmembrane region" description="Helical" evidence="4">
    <location>
        <begin position="1443"/>
        <end position="1465"/>
    </location>
</feature>
<feature type="compositionally biased region" description="Basic and acidic residues" evidence="3">
    <location>
        <begin position="824"/>
        <end position="835"/>
    </location>
</feature>
<dbReference type="PANTHER" id="PTHR10582:SF2">
    <property type="entry name" value="INACTIVE"/>
    <property type="match status" value="1"/>
</dbReference>
<feature type="coiled-coil region" evidence="2">
    <location>
        <begin position="1755"/>
        <end position="1782"/>
    </location>
</feature>
<sequence>MADGKDQHQQQQQPYFPPPPPPPLRRPPTYSRSLPPPPVRNAVSPLALSPQLAPQFLSISPDSQTPVFSGLAVARHPSPNAFASSSSEALNYRTKFRDLHIEPGTVPELRLPEFLQTLQKSSSTTNLRSSSNQGSTSHPTAMTRPPPAQKSPSTYNRDLAETEVSGIRHDSLSSNQYRSTLRDDTDLAASLTLEAVADTLPFASPGIMTPQSDFSFTSETPMLSGSNPASNRLASQPPQFFGLYHHHHSNIDLVSVSPDGTTVASFSRDDGIVITWVYRPGVTATGAGRSLGKLEARGTYRTGFFKRQSSFVGSGDGGTGGRILPPGEAFLAVSNYGQFIALSSCIVASSGNTIRGQVPGQYALRPSTPNPADSFLLLSTETQSPIRAQSFVNLYGVIEFLPTARLGVCDGTHVHILSTTNWTLLYKLDLAFLTQDIGGAWVNAFDQLQLVMSSLRFGMSIAWLEPYASLSLWQITLGADGSTDTTTTATAAATTTTTTTTTTTPAPITLTPDAVTNGNADPTVTSTATDLLARLRSGVVVSGGGQGETQLFARVMLGHDDHHRAFRHGKVFVRTALSNAGDLLAVYTVPLEGDIPSELTIYLVESGGIPLSRTVVVNKIDFIGFTDTDHPEFVSSSTVAGTGATATVLVTLGTTPYGDIATEVWEPYSCTLLGTFQHHGLERASIVPWATQLGSPDGGWFVENLGKALQIHPLMPSALTSSLGIGLSAASKSHPATLVRLQPGHHFSHPTERFIVLASGLHPEHKIFFAHSAQAINPEPWVANRLTPDVFAYFLDHNRVLIAGDYSIQVWAFGGGRFGGAAAQERERERERGWNDGEDEDGSEEYGNGAAAAAAMGGNDDVTLQYIWTTPVSPRASVPPGGRGLSVPPSTAGSVNQNAPINNYQLIQQIWIDTENADAGEYILRVRLSQSGHKDVVLKLPPADDGETRNDRTREVSVRTLRDACRAVKFMRDVRTGRVEEDGDGSADEKADDMESRFWVVKRIREMIERGVQEHPEVLSVVNGGLYPMQDWLYLGWDSLVLDFLATGQYIPCFHVARSSPSFSISVLGATPPHTTESALTLAIALKRPAIVWALLEYMANRAVVHSGYMITAVKALPALLVNYPDYVDRLMEEHVSWFPPTSKETPRELLRTEVVNGRFERSTQEENYAFAVDEMVGASRRAKGKGKWTKDNYHVQASKSFGRMGKNISHPARLYLLPLPKLFDYSEQLPNAPPPTSRTEPSTTTTTLPVFSTHTTTTTTPSTKVRWWTPTTSLFAHLALDPNTNSGLLFRHPSVSNPIISFKWRAFARTRFLALWIFYLVYFVVYAVTVTLATPSAVSATLRALVLVMAILVIVQEARKVRLVGGVSGYVHKLENSIRLIGAGLLPLGVATVMIAGVEGEVEVGVVVISVLFLWLNILLHLRIYKPFGIFLYRISNITQTLLFFLVLLAVLVLAFSQAFYILLKDTQPTRTTTFPTFTINSVPTAIPSVHSLADQFLEAAAVANNTISANTTALNQTLTGTINATFSGPNRSILFGNITITAPQAYFRQPVIPPCPSPPPMPTPRYPQATSISAATSIVRQGNPFASFDQAMKNVIFFMRGDLSSMQPFWQDDEINPDPTEEASSSSTPISSQSAPLAVTPAGTTAGEALEAAAEPTAKPVVSETRIPHSTLQLANFLLILFGMLFVLLIINFIITLLNDFLALRYDHAEAAWLVWMVRSIAEIEALWLFGARQYRRRDWFPSVIYFEDEPAHGRQRERLEEDERREDEVRRENDRLLLERMEVLLGIGKLEMAVNNISRGDVTDRKRSMPGAGAATRDEAVDKRRSMISPDA</sequence>
<feature type="region of interest" description="Disordered" evidence="3">
    <location>
        <begin position="1804"/>
        <end position="1835"/>
    </location>
</feature>
<gene>
    <name evidence="5" type="ORF">BC938DRAFT_472271</name>
</gene>
<feature type="transmembrane region" description="Helical" evidence="4">
    <location>
        <begin position="1379"/>
        <end position="1398"/>
    </location>
</feature>
<accession>A0A433QU47</accession>
<dbReference type="GO" id="GO:0005216">
    <property type="term" value="F:monoatomic ion channel activity"/>
    <property type="evidence" value="ECO:0007669"/>
    <property type="project" value="InterPro"/>
</dbReference>
<feature type="region of interest" description="Disordered" evidence="3">
    <location>
        <begin position="875"/>
        <end position="894"/>
    </location>
</feature>
<feature type="region of interest" description="Disordered" evidence="3">
    <location>
        <begin position="119"/>
        <end position="155"/>
    </location>
</feature>
<feature type="region of interest" description="Disordered" evidence="3">
    <location>
        <begin position="821"/>
        <end position="846"/>
    </location>
</feature>
<dbReference type="PANTHER" id="PTHR10582">
    <property type="entry name" value="TRANSIENT RECEPTOR POTENTIAL ION CHANNEL PROTEIN"/>
    <property type="match status" value="1"/>
</dbReference>
<evidence type="ECO:0000313" key="6">
    <source>
        <dbReference type="Proteomes" id="UP000274822"/>
    </source>
</evidence>
<feature type="region of interest" description="Disordered" evidence="3">
    <location>
        <begin position="215"/>
        <end position="234"/>
    </location>
</feature>
<keyword evidence="2" id="KW-0175">Coiled coil</keyword>
<evidence type="ECO:0000256" key="3">
    <source>
        <dbReference type="SAM" id="MobiDB-lite"/>
    </source>
</evidence>
<evidence type="ECO:0000256" key="4">
    <source>
        <dbReference type="SAM" id="Phobius"/>
    </source>
</evidence>
<feature type="compositionally biased region" description="Low complexity" evidence="3">
    <location>
        <begin position="1624"/>
        <end position="1640"/>
    </location>
</feature>
<feature type="transmembrane region" description="Helical" evidence="4">
    <location>
        <begin position="1676"/>
        <end position="1701"/>
    </location>
</feature>
<feature type="compositionally biased region" description="Low complexity" evidence="3">
    <location>
        <begin position="121"/>
        <end position="132"/>
    </location>
</feature>
<evidence type="ECO:0008006" key="7">
    <source>
        <dbReference type="Google" id="ProtNLM"/>
    </source>
</evidence>
<keyword evidence="4" id="KW-1133">Transmembrane helix</keyword>
<feature type="region of interest" description="Disordered" evidence="3">
    <location>
        <begin position="1"/>
        <end position="46"/>
    </location>
</feature>
<feature type="compositionally biased region" description="Pro residues" evidence="3">
    <location>
        <begin position="15"/>
        <end position="26"/>
    </location>
</feature>
<feature type="compositionally biased region" description="Low complexity" evidence="3">
    <location>
        <begin position="1238"/>
        <end position="1258"/>
    </location>
</feature>
<feature type="compositionally biased region" description="Acidic residues" evidence="3">
    <location>
        <begin position="1613"/>
        <end position="1623"/>
    </location>
</feature>
<evidence type="ECO:0000256" key="1">
    <source>
        <dbReference type="ARBA" id="ARBA00022737"/>
    </source>
</evidence>
<protein>
    <recommendedName>
        <fullName evidence="7">Ion transport domain-containing protein</fullName>
    </recommendedName>
</protein>
<proteinExistence type="predicted"/>
<feature type="transmembrane region" description="Helical" evidence="4">
    <location>
        <begin position="1713"/>
        <end position="1732"/>
    </location>
</feature>
<feature type="transmembrane region" description="Helical" evidence="4">
    <location>
        <begin position="1405"/>
        <end position="1423"/>
    </location>
</feature>
<keyword evidence="1" id="KW-0677">Repeat</keyword>
<feature type="region of interest" description="Disordered" evidence="3">
    <location>
        <begin position="1611"/>
        <end position="1640"/>
    </location>
</feature>
<feature type="region of interest" description="Disordered" evidence="3">
    <location>
        <begin position="1229"/>
        <end position="1258"/>
    </location>
</feature>
<keyword evidence="6" id="KW-1185">Reference proteome</keyword>
<feature type="non-terminal residue" evidence="5">
    <location>
        <position position="1835"/>
    </location>
</feature>
<feature type="compositionally biased region" description="Basic and acidic residues" evidence="3">
    <location>
        <begin position="1819"/>
        <end position="1828"/>
    </location>
</feature>
<keyword evidence="4" id="KW-0812">Transmembrane</keyword>
<evidence type="ECO:0000256" key="2">
    <source>
        <dbReference type="SAM" id="Coils"/>
    </source>
</evidence>
<dbReference type="InterPro" id="IPR024862">
    <property type="entry name" value="TRPV"/>
</dbReference>
<reference evidence="5 6" key="1">
    <citation type="journal article" date="2018" name="New Phytol.">
        <title>Phylogenomics of Endogonaceae and evolution of mycorrhizas within Mucoromycota.</title>
        <authorList>
            <person name="Chang Y."/>
            <person name="Desiro A."/>
            <person name="Na H."/>
            <person name="Sandor L."/>
            <person name="Lipzen A."/>
            <person name="Clum A."/>
            <person name="Barry K."/>
            <person name="Grigoriev I.V."/>
            <person name="Martin F.M."/>
            <person name="Stajich J.E."/>
            <person name="Smith M.E."/>
            <person name="Bonito G."/>
            <person name="Spatafora J.W."/>
        </authorList>
    </citation>
    <scope>NUCLEOTIDE SEQUENCE [LARGE SCALE GENOMIC DNA]</scope>
    <source>
        <strain evidence="5 6">AD002</strain>
    </source>
</reference>
<dbReference type="Proteomes" id="UP000274822">
    <property type="component" value="Unassembled WGS sequence"/>
</dbReference>